<feature type="domain" description="AAA+ ATPase" evidence="5">
    <location>
        <begin position="264"/>
        <end position="397"/>
    </location>
</feature>
<reference evidence="6 7" key="1">
    <citation type="submission" date="2019-03" db="EMBL/GenBank/DDBJ databases">
        <title>The genome sequence of Nitrosococcus wardiae strain D1FHST reveals the archetypal metabolic capacity of ammonia-oxidizing Gammaproteobacteria.</title>
        <authorList>
            <person name="Wang L."/>
            <person name="Lim C.K."/>
            <person name="Hanson T.E."/>
            <person name="Dang H."/>
            <person name="Klotz M.G."/>
        </authorList>
    </citation>
    <scope>NUCLEOTIDE SEQUENCE [LARGE SCALE GENOMIC DNA]</scope>
    <source>
        <strain evidence="6 7">D1FHS</strain>
    </source>
</reference>
<evidence type="ECO:0000256" key="3">
    <source>
        <dbReference type="ARBA" id="ARBA00038088"/>
    </source>
</evidence>
<dbReference type="OrthoDB" id="9809379at2"/>
<protein>
    <recommendedName>
        <fullName evidence="4">Uncharacterized AAA domain-containing protein ycf46</fullName>
    </recommendedName>
</protein>
<dbReference type="SMART" id="SM00382">
    <property type="entry name" value="AAA"/>
    <property type="match status" value="1"/>
</dbReference>
<evidence type="ECO:0000313" key="7">
    <source>
        <dbReference type="Proteomes" id="UP000294325"/>
    </source>
</evidence>
<organism evidence="6 7">
    <name type="scientific">Nitrosococcus wardiae</name>
    <dbReference type="NCBI Taxonomy" id="1814290"/>
    <lineage>
        <taxon>Bacteria</taxon>
        <taxon>Pseudomonadati</taxon>
        <taxon>Pseudomonadota</taxon>
        <taxon>Gammaproteobacteria</taxon>
        <taxon>Chromatiales</taxon>
        <taxon>Chromatiaceae</taxon>
        <taxon>Nitrosococcus</taxon>
    </lineage>
</organism>
<dbReference type="InterPro" id="IPR027417">
    <property type="entry name" value="P-loop_NTPase"/>
</dbReference>
<dbReference type="Proteomes" id="UP000294325">
    <property type="component" value="Chromosome"/>
</dbReference>
<dbReference type="RefSeq" id="WP_134358908.1">
    <property type="nucleotide sequence ID" value="NZ_CP038033.1"/>
</dbReference>
<evidence type="ECO:0000313" key="6">
    <source>
        <dbReference type="EMBL" id="QBQ55651.1"/>
    </source>
</evidence>
<dbReference type="GO" id="GO:0016887">
    <property type="term" value="F:ATP hydrolysis activity"/>
    <property type="evidence" value="ECO:0007669"/>
    <property type="project" value="InterPro"/>
</dbReference>
<keyword evidence="7" id="KW-1185">Reference proteome</keyword>
<dbReference type="PANTHER" id="PTHR42960">
    <property type="entry name" value="YCF46 PROTEIN"/>
    <property type="match status" value="1"/>
</dbReference>
<dbReference type="Gene3D" id="1.10.8.60">
    <property type="match status" value="1"/>
</dbReference>
<dbReference type="GO" id="GO:0005524">
    <property type="term" value="F:ATP binding"/>
    <property type="evidence" value="ECO:0007669"/>
    <property type="project" value="UniProtKB-KW"/>
</dbReference>
<evidence type="ECO:0000256" key="4">
    <source>
        <dbReference type="ARBA" id="ARBA00040480"/>
    </source>
</evidence>
<dbReference type="Pfam" id="PF17862">
    <property type="entry name" value="AAA_lid_3"/>
    <property type="match status" value="1"/>
</dbReference>
<evidence type="ECO:0000256" key="2">
    <source>
        <dbReference type="ARBA" id="ARBA00022840"/>
    </source>
</evidence>
<dbReference type="AlphaFoldDB" id="A0A4P7BZU6"/>
<dbReference type="InterPro" id="IPR041569">
    <property type="entry name" value="AAA_lid_3"/>
</dbReference>
<proteinExistence type="inferred from homology"/>
<name>A0A4P7BZU6_9GAMM</name>
<dbReference type="PANTHER" id="PTHR42960:SF1">
    <property type="entry name" value="YCF46 PROTEIN"/>
    <property type="match status" value="1"/>
</dbReference>
<gene>
    <name evidence="6" type="ORF">E3U44_14875</name>
</gene>
<dbReference type="EMBL" id="CP038033">
    <property type="protein sequence ID" value="QBQ55651.1"/>
    <property type="molecule type" value="Genomic_DNA"/>
</dbReference>
<dbReference type="InterPro" id="IPR003959">
    <property type="entry name" value="ATPase_AAA_core"/>
</dbReference>
<keyword evidence="2" id="KW-0067">ATP-binding</keyword>
<accession>A0A4P7BZU6</accession>
<dbReference type="SUPFAM" id="SSF52540">
    <property type="entry name" value="P-loop containing nucleoside triphosphate hydrolases"/>
    <property type="match status" value="2"/>
</dbReference>
<dbReference type="InterPro" id="IPR003593">
    <property type="entry name" value="AAA+_ATPase"/>
</dbReference>
<dbReference type="Gene3D" id="3.40.50.300">
    <property type="entry name" value="P-loop containing nucleotide triphosphate hydrolases"/>
    <property type="match status" value="1"/>
</dbReference>
<comment type="similarity">
    <text evidence="3">Belongs to the AAA ATPase family. Highly divergent.</text>
</comment>
<dbReference type="KEGG" id="nwr:E3U44_14875"/>
<keyword evidence="1" id="KW-0547">Nucleotide-binding</keyword>
<sequence>MSDHYDIELLIKSHIPIIVIETHEELRAVELLTQITRRLARPVFKWSVTEGLRRLDQDYAPQRHNSQPLDVLQHIKAVSLPGLFILADFHPYLEDPLHVRLLKDIALTCEVRKHTLVLLSHHLDIPPELQKFSARAVLTLPNPSELHALVREVAREWSLHHSGQSVKADPQALQMLVSNLSGLTYRDAKRLARNAIFNDGAITQSDLQRVMKAKYELLNQQGVLTFEYDTARFSDVGGFKRLKHWLEQRRRPVTEGLPPPHLGAPKGILLLGVQGCGKSLAAKAVAGTWGIPLLRLDFGTLYNKFFGETERNLRESLKTAEAMAPCVLWADEIEKGVSTDGSDNATSRRVLGTLLTWLAEKKTPVFIVATANDIEALPPELVRKGRFDEIFFVDLPDQPAREAIFRIHLVNRNGDGAAIDIPSLAVMSEGFSGAEIEQVIVSAYYSAHAQNLTLNTQTIAAEIALTRPLSVTMAEKIAYLRSWAAERTVPCD</sequence>
<evidence type="ECO:0000259" key="5">
    <source>
        <dbReference type="SMART" id="SM00382"/>
    </source>
</evidence>
<dbReference type="Pfam" id="PF00004">
    <property type="entry name" value="AAA"/>
    <property type="match status" value="1"/>
</dbReference>
<dbReference type="InterPro" id="IPR052381">
    <property type="entry name" value="AAA_domain_protein"/>
</dbReference>
<evidence type="ECO:0000256" key="1">
    <source>
        <dbReference type="ARBA" id="ARBA00022741"/>
    </source>
</evidence>